<sequence>MDKIYIIITLALLLGFIVFKEIGRKNKSNLIFRIAASILAILSLFFIALPISYDRKVSTGNGNTAVLLTEGYSKDSLAAWKDVSLFSTDKEITEKDKKVNYIPDIAYFLSSNPDFQTIHILGYGLEPDELKSLKTKNLIFHPSALADGISSISWRGKIRSGEQLLVQGRYNNTTETGVKLILQGLGTNLDSVIIGKETWIDFELKCIPKHLDKAIYSLIAIADKDTISREELPVLVKERESLRVLILASSPDFENKFLKNWLSEQGYSVSVRTTISTAKYSTEFLNSRKNDLNRINTTLLNNFDILIGDMSELSRLSSTENQAVQNQINNGMGLIIKADASEPGNGFYRKAFSIRENKKLIPKTIKLIWEDHSAIKTVLQGSNSIEIIAQSGTQSLVKNESGDILTNSKLSGKGRIILTVINDSYTWVLGNNVEDYSSFWSYILEKAARKKENSKSFAINSLPVINKNSGIEFQSENGTIPGIQINEEGIAFKQHPVLRFQQTGSFWPAQSGWQSLQSENTDIDWFYVFDEKSWKGVKASEKLKNTQISIERSEENITTKNGAIQVYEDTIPPIWFYILFLLCCTYLWLEVKLS</sequence>
<evidence type="ECO:0000313" key="3">
    <source>
        <dbReference type="Proteomes" id="UP000199226"/>
    </source>
</evidence>
<dbReference type="Proteomes" id="UP000199226">
    <property type="component" value="Unassembled WGS sequence"/>
</dbReference>
<keyword evidence="1" id="KW-0812">Transmembrane</keyword>
<keyword evidence="1" id="KW-1133">Transmembrane helix</keyword>
<dbReference type="RefSeq" id="WP_090698438.1">
    <property type="nucleotide sequence ID" value="NZ_FNHH01000002.1"/>
</dbReference>
<feature type="transmembrane region" description="Helical" evidence="1">
    <location>
        <begin position="6"/>
        <end position="23"/>
    </location>
</feature>
<keyword evidence="3" id="KW-1185">Reference proteome</keyword>
<evidence type="ECO:0000313" key="2">
    <source>
        <dbReference type="EMBL" id="SDL74635.1"/>
    </source>
</evidence>
<keyword evidence="1" id="KW-0472">Membrane</keyword>
<gene>
    <name evidence="2" type="ORF">SAMN05421813_10211</name>
</gene>
<proteinExistence type="predicted"/>
<feature type="transmembrane region" description="Helical" evidence="1">
    <location>
        <begin position="30"/>
        <end position="53"/>
    </location>
</feature>
<organism evidence="2 3">
    <name type="scientific">Daejeonella rubra</name>
    <dbReference type="NCBI Taxonomy" id="990371"/>
    <lineage>
        <taxon>Bacteria</taxon>
        <taxon>Pseudomonadati</taxon>
        <taxon>Bacteroidota</taxon>
        <taxon>Sphingobacteriia</taxon>
        <taxon>Sphingobacteriales</taxon>
        <taxon>Sphingobacteriaceae</taxon>
        <taxon>Daejeonella</taxon>
    </lineage>
</organism>
<accession>A0A1G9MLV7</accession>
<name>A0A1G9MLV7_9SPHI</name>
<dbReference type="OrthoDB" id="980086at2"/>
<dbReference type="EMBL" id="FNHH01000002">
    <property type="protein sequence ID" value="SDL74635.1"/>
    <property type="molecule type" value="Genomic_DNA"/>
</dbReference>
<dbReference type="AlphaFoldDB" id="A0A1G9MLV7"/>
<protein>
    <submittedName>
        <fullName evidence="2">Uncharacterized protein</fullName>
    </submittedName>
</protein>
<reference evidence="3" key="1">
    <citation type="submission" date="2016-10" db="EMBL/GenBank/DDBJ databases">
        <authorList>
            <person name="Varghese N."/>
            <person name="Submissions S."/>
        </authorList>
    </citation>
    <scope>NUCLEOTIDE SEQUENCE [LARGE SCALE GENOMIC DNA]</scope>
    <source>
        <strain evidence="3">DSM 24536</strain>
    </source>
</reference>
<evidence type="ECO:0000256" key="1">
    <source>
        <dbReference type="SAM" id="Phobius"/>
    </source>
</evidence>
<dbReference type="STRING" id="990371.SAMN05421813_10211"/>